<organism evidence="2 3">
    <name type="scientific">Kytococcus aerolatus</name>
    <dbReference type="NCBI Taxonomy" id="592308"/>
    <lineage>
        <taxon>Bacteria</taxon>
        <taxon>Bacillati</taxon>
        <taxon>Actinomycetota</taxon>
        <taxon>Actinomycetes</taxon>
        <taxon>Micrococcales</taxon>
        <taxon>Kytococcaceae</taxon>
        <taxon>Kytococcus</taxon>
    </lineage>
</organism>
<sequence length="597" mass="63516">MSTESPHLYSEPYQASGNIDARAATKTLGRPNLPHWHVFLRETIQNSWDARLGGAVDFRVDARTLGAAHMSGLHQFFSSTPPQSAFEGDLSLDEFLHTQCGTVLVVSDRGTSGLGGPTRADVQTGKESNFVDFVRNIGRDAAKAIGGGTYGFGKGILWSSSTCRTVLVYSRAQGEQGLESRLIGVTLSGSYTQGGKRYTGRHWWGVADPATGAEPFVESEADEWAERVGFLPFEAGETGTSLMVLGPVQDEDASSLADIVESIRDAILWWCWPHAVDGTIRVVVTHEGKSVAVPDPRHHPIVGVYCEAYERATGDEPVGWPWYRTAIAGRRGLGSLGTLAWRAKRRVGSSGGWVPEGGAECHVALMRRPRFIVKYRAVEPLPDGSGNLGVFVADDERDADFAAAEPVAHDDWSPAVMGVAKGEQNAVRVAFRRMTEEIADAVRAAAPPSREAEHSSVVNQLAGALGSHIGLGVDASSQPLTSGSARSATGGPRSPRQLSVDPAGSLKLIDGVMAAEFTLIVRSASEGDAVVVTPRFVLDGGGVDKQVTPSLVGVVLNGSRVESGQWSRLEVPEGDSVVTVEVGTMPLRGVTIEAGWC</sequence>
<feature type="region of interest" description="Disordered" evidence="1">
    <location>
        <begin position="476"/>
        <end position="499"/>
    </location>
</feature>
<protein>
    <recommendedName>
        <fullName evidence="4">Histidine kinase-, DNA gyrase B-, and HSP90-like ATPase</fullName>
    </recommendedName>
</protein>
<keyword evidence="3" id="KW-1185">Reference proteome</keyword>
<evidence type="ECO:0000313" key="2">
    <source>
        <dbReference type="EMBL" id="SNC61174.1"/>
    </source>
</evidence>
<proteinExistence type="predicted"/>
<dbReference type="Proteomes" id="UP000198122">
    <property type="component" value="Unassembled WGS sequence"/>
</dbReference>
<name>A0A212T5X5_9MICO</name>
<evidence type="ECO:0008006" key="4">
    <source>
        <dbReference type="Google" id="ProtNLM"/>
    </source>
</evidence>
<reference evidence="2 3" key="1">
    <citation type="submission" date="2017-06" db="EMBL/GenBank/DDBJ databases">
        <authorList>
            <person name="Kim H.J."/>
            <person name="Triplett B.A."/>
        </authorList>
    </citation>
    <scope>NUCLEOTIDE SEQUENCE [LARGE SCALE GENOMIC DNA]</scope>
    <source>
        <strain evidence="2 3">DSM 22179</strain>
    </source>
</reference>
<evidence type="ECO:0000313" key="3">
    <source>
        <dbReference type="Proteomes" id="UP000198122"/>
    </source>
</evidence>
<evidence type="ECO:0000256" key="1">
    <source>
        <dbReference type="SAM" id="MobiDB-lite"/>
    </source>
</evidence>
<gene>
    <name evidence="2" type="ORF">SAMN05445756_0428</name>
</gene>
<accession>A0A212T5X5</accession>
<dbReference type="EMBL" id="FYEZ01000001">
    <property type="protein sequence ID" value="SNC61174.1"/>
    <property type="molecule type" value="Genomic_DNA"/>
</dbReference>
<feature type="compositionally biased region" description="Polar residues" evidence="1">
    <location>
        <begin position="476"/>
        <end position="487"/>
    </location>
</feature>
<dbReference type="AlphaFoldDB" id="A0A212T5X5"/>